<gene>
    <name evidence="2" type="ORF">S03H2_31768</name>
</gene>
<dbReference type="Pfam" id="PF17128">
    <property type="entry name" value="DUF5107"/>
    <property type="match status" value="1"/>
</dbReference>
<feature type="non-terminal residue" evidence="2">
    <location>
        <position position="289"/>
    </location>
</feature>
<dbReference type="EMBL" id="BARU01019283">
    <property type="protein sequence ID" value="GAH50869.1"/>
    <property type="molecule type" value="Genomic_DNA"/>
</dbReference>
<protein>
    <recommendedName>
        <fullName evidence="1">DUF5107 domain-containing protein</fullName>
    </recommendedName>
</protein>
<sequence length="289" mass="33560">FYNGRVHQGAQGKVYPYAMLDILTDNRVDKTYTEVFLENEYVRISVTPELGGRIFSALDKTNNYDFFYHQHVIKPALIGMLGAWISGGVEWNIFHHHRNTTVMPVDYIMEDHPDGSKTIWTGETERRHRMKWIVGVTVHPGKSYCEVTIKMFNRTGLVNSILCFTNPAVHIDKTYQVIFPPRTEYVTYHAKNAFTEWPNSYTRYQGREYNGADISWFKNLPRATSFFAWNYEDDYFAGYDHGKDAGTAYYGNHYIAPGKKLWTWGHGATGDRWDKKLSDEDGPYIEIMA</sequence>
<comment type="caution">
    <text evidence="2">The sequence shown here is derived from an EMBL/GenBank/DDBJ whole genome shotgun (WGS) entry which is preliminary data.</text>
</comment>
<feature type="domain" description="DUF5107" evidence="1">
    <location>
        <begin position="13"/>
        <end position="288"/>
    </location>
</feature>
<dbReference type="InterPro" id="IPR033396">
    <property type="entry name" value="DUF5107"/>
</dbReference>
<accession>X1HAJ9</accession>
<dbReference type="AlphaFoldDB" id="X1HAJ9"/>
<organism evidence="2">
    <name type="scientific">marine sediment metagenome</name>
    <dbReference type="NCBI Taxonomy" id="412755"/>
    <lineage>
        <taxon>unclassified sequences</taxon>
        <taxon>metagenomes</taxon>
        <taxon>ecological metagenomes</taxon>
    </lineage>
</organism>
<reference evidence="2" key="1">
    <citation type="journal article" date="2014" name="Front. Microbiol.">
        <title>High frequency of phylogenetically diverse reductive dehalogenase-homologous genes in deep subseafloor sedimentary metagenomes.</title>
        <authorList>
            <person name="Kawai M."/>
            <person name="Futagami T."/>
            <person name="Toyoda A."/>
            <person name="Takaki Y."/>
            <person name="Nishi S."/>
            <person name="Hori S."/>
            <person name="Arai W."/>
            <person name="Tsubouchi T."/>
            <person name="Morono Y."/>
            <person name="Uchiyama I."/>
            <person name="Ito T."/>
            <person name="Fujiyama A."/>
            <person name="Inagaki F."/>
            <person name="Takami H."/>
        </authorList>
    </citation>
    <scope>NUCLEOTIDE SEQUENCE</scope>
    <source>
        <strain evidence="2">Expedition CK06-06</strain>
    </source>
</reference>
<evidence type="ECO:0000259" key="1">
    <source>
        <dbReference type="Pfam" id="PF17128"/>
    </source>
</evidence>
<evidence type="ECO:0000313" key="2">
    <source>
        <dbReference type="EMBL" id="GAH50869.1"/>
    </source>
</evidence>
<feature type="non-terminal residue" evidence="2">
    <location>
        <position position="1"/>
    </location>
</feature>
<proteinExistence type="predicted"/>
<name>X1HAJ9_9ZZZZ</name>